<evidence type="ECO:0000313" key="1">
    <source>
        <dbReference type="EMBL" id="MFC4769822.1"/>
    </source>
</evidence>
<dbReference type="Gene3D" id="3.30.2310.20">
    <property type="entry name" value="RelE-like"/>
    <property type="match status" value="1"/>
</dbReference>
<keyword evidence="2" id="KW-1185">Reference proteome</keyword>
<dbReference type="Proteomes" id="UP001596002">
    <property type="component" value="Unassembled WGS sequence"/>
</dbReference>
<name>A0ABV9Q8K4_9BACL</name>
<accession>A0ABV9Q8K4</accession>
<comment type="caution">
    <text evidence="1">The sequence shown here is derived from an EMBL/GenBank/DDBJ whole genome shotgun (WGS) entry which is preliminary data.</text>
</comment>
<sequence length="86" mass="10201">MNIVSSNRFVKDFKKLDSKEEQKRIIRALELMGHDIRHPSLRVKRIQGTESLWEASASMDLRIVFEMTEDAIYLYRCGHHDILNRL</sequence>
<proteinExistence type="predicted"/>
<dbReference type="InterPro" id="IPR035093">
    <property type="entry name" value="RelE/ParE_toxin_dom_sf"/>
</dbReference>
<reference evidence="2" key="1">
    <citation type="journal article" date="2019" name="Int. J. Syst. Evol. Microbiol.">
        <title>The Global Catalogue of Microorganisms (GCM) 10K type strain sequencing project: providing services to taxonomists for standard genome sequencing and annotation.</title>
        <authorList>
            <consortium name="The Broad Institute Genomics Platform"/>
            <consortium name="The Broad Institute Genome Sequencing Center for Infectious Disease"/>
            <person name="Wu L."/>
            <person name="Ma J."/>
        </authorList>
    </citation>
    <scope>NUCLEOTIDE SEQUENCE [LARGE SCALE GENOMIC DNA]</scope>
    <source>
        <strain evidence="2">WYCCWR 12678</strain>
    </source>
</reference>
<dbReference type="SUPFAM" id="SSF143011">
    <property type="entry name" value="RelE-like"/>
    <property type="match status" value="1"/>
</dbReference>
<evidence type="ECO:0000313" key="2">
    <source>
        <dbReference type="Proteomes" id="UP001596002"/>
    </source>
</evidence>
<protein>
    <submittedName>
        <fullName evidence="1">Type II toxin-antitoxin system YafQ family toxin</fullName>
    </submittedName>
</protein>
<dbReference type="RefSeq" id="WP_380028771.1">
    <property type="nucleotide sequence ID" value="NZ_JBHSHC010000147.1"/>
</dbReference>
<gene>
    <name evidence="1" type="ORF">ACFO8Q_21170</name>
</gene>
<organism evidence="1 2">
    <name type="scientific">Effusibacillus consociatus</name>
    <dbReference type="NCBI Taxonomy" id="1117041"/>
    <lineage>
        <taxon>Bacteria</taxon>
        <taxon>Bacillati</taxon>
        <taxon>Bacillota</taxon>
        <taxon>Bacilli</taxon>
        <taxon>Bacillales</taxon>
        <taxon>Alicyclobacillaceae</taxon>
        <taxon>Effusibacillus</taxon>
    </lineage>
</organism>
<dbReference type="EMBL" id="JBHSHC010000147">
    <property type="protein sequence ID" value="MFC4769822.1"/>
    <property type="molecule type" value="Genomic_DNA"/>
</dbReference>